<proteinExistence type="predicted"/>
<protein>
    <submittedName>
        <fullName evidence="2">Uncharacterized protein</fullName>
    </submittedName>
</protein>
<dbReference type="EMBL" id="OW240912">
    <property type="protein sequence ID" value="CAH2220986.1"/>
    <property type="molecule type" value="Genomic_DNA"/>
</dbReference>
<dbReference type="Proteomes" id="UP001295444">
    <property type="component" value="Chromosome 01"/>
</dbReference>
<feature type="compositionally biased region" description="Polar residues" evidence="1">
    <location>
        <begin position="1"/>
        <end position="24"/>
    </location>
</feature>
<evidence type="ECO:0000256" key="1">
    <source>
        <dbReference type="SAM" id="MobiDB-lite"/>
    </source>
</evidence>
<organism evidence="2 3">
    <name type="scientific">Pelobates cultripes</name>
    <name type="common">Western spadefoot toad</name>
    <dbReference type="NCBI Taxonomy" id="61616"/>
    <lineage>
        <taxon>Eukaryota</taxon>
        <taxon>Metazoa</taxon>
        <taxon>Chordata</taxon>
        <taxon>Craniata</taxon>
        <taxon>Vertebrata</taxon>
        <taxon>Euteleostomi</taxon>
        <taxon>Amphibia</taxon>
        <taxon>Batrachia</taxon>
        <taxon>Anura</taxon>
        <taxon>Pelobatoidea</taxon>
        <taxon>Pelobatidae</taxon>
        <taxon>Pelobates</taxon>
    </lineage>
</organism>
<dbReference type="AlphaFoldDB" id="A0AAD1R123"/>
<keyword evidence="3" id="KW-1185">Reference proteome</keyword>
<evidence type="ECO:0000313" key="3">
    <source>
        <dbReference type="Proteomes" id="UP001295444"/>
    </source>
</evidence>
<accession>A0AAD1R123</accession>
<evidence type="ECO:0000313" key="2">
    <source>
        <dbReference type="EMBL" id="CAH2220986.1"/>
    </source>
</evidence>
<feature type="region of interest" description="Disordered" evidence="1">
    <location>
        <begin position="1"/>
        <end position="27"/>
    </location>
</feature>
<feature type="region of interest" description="Disordered" evidence="1">
    <location>
        <begin position="106"/>
        <end position="140"/>
    </location>
</feature>
<name>A0AAD1R123_PELCU</name>
<sequence>MATAMPTTNSRLENYEQQPDNDLSIQRHDPRRAEPDLLVLLDNAIHLLDQAFQRSWRWLEAQMSVSQARHLGRERGDGGLGLLSARQPHNGGHVARRPEVAYIKRQGPHRHQQKKLEHGHSRQKSKHTSDGKHQGQMATHKGGLNTRHLQNYQQGTFILGLASLGRSPCSTRWDLDLLPTPAIAHQHKRGIIVLYDGQIIRSAC</sequence>
<gene>
    <name evidence="2" type="ORF">PECUL_23A029522</name>
</gene>
<reference evidence="2" key="1">
    <citation type="submission" date="2022-03" db="EMBL/GenBank/DDBJ databases">
        <authorList>
            <person name="Alioto T."/>
            <person name="Alioto T."/>
            <person name="Gomez Garrido J."/>
        </authorList>
    </citation>
    <scope>NUCLEOTIDE SEQUENCE</scope>
</reference>